<reference evidence="2 3" key="1">
    <citation type="submission" date="2017-03" db="EMBL/GenBank/DDBJ databases">
        <title>Genomes of endolithic fungi from Antarctica.</title>
        <authorList>
            <person name="Coleine C."/>
            <person name="Masonjones S."/>
            <person name="Stajich J.E."/>
        </authorList>
    </citation>
    <scope>NUCLEOTIDE SEQUENCE [LARGE SCALE GENOMIC DNA]</scope>
    <source>
        <strain evidence="2 3">CCFEE 5311</strain>
    </source>
</reference>
<dbReference type="AlphaFoldDB" id="A0A4U0VII6"/>
<evidence type="ECO:0000313" key="3">
    <source>
        <dbReference type="Proteomes" id="UP000310066"/>
    </source>
</evidence>
<evidence type="ECO:0000256" key="1">
    <source>
        <dbReference type="SAM" id="MobiDB-lite"/>
    </source>
</evidence>
<organism evidence="2 3">
    <name type="scientific">Friedmanniomyces endolithicus</name>
    <dbReference type="NCBI Taxonomy" id="329885"/>
    <lineage>
        <taxon>Eukaryota</taxon>
        <taxon>Fungi</taxon>
        <taxon>Dikarya</taxon>
        <taxon>Ascomycota</taxon>
        <taxon>Pezizomycotina</taxon>
        <taxon>Dothideomycetes</taxon>
        <taxon>Dothideomycetidae</taxon>
        <taxon>Mycosphaerellales</taxon>
        <taxon>Teratosphaeriaceae</taxon>
        <taxon>Friedmanniomyces</taxon>
    </lineage>
</organism>
<dbReference type="Proteomes" id="UP000310066">
    <property type="component" value="Unassembled WGS sequence"/>
</dbReference>
<protein>
    <submittedName>
        <fullName evidence="2">Uncharacterized protein</fullName>
    </submittedName>
</protein>
<dbReference type="OrthoDB" id="3847731at2759"/>
<dbReference type="EMBL" id="NAJP01000002">
    <property type="protein sequence ID" value="TKA49101.1"/>
    <property type="molecule type" value="Genomic_DNA"/>
</dbReference>
<gene>
    <name evidence="2" type="ORF">B0A54_01177</name>
</gene>
<evidence type="ECO:0000313" key="2">
    <source>
        <dbReference type="EMBL" id="TKA49101.1"/>
    </source>
</evidence>
<accession>A0A4U0VII6</accession>
<name>A0A4U0VII6_9PEZI</name>
<proteinExistence type="predicted"/>
<sequence length="164" mass="18172">MVNDDNTSSPPRTSEQDPAQSATFAERLAHAAEEATQSTNRLSTLTDSHAMASETQTEINRRRAAHKTAYYAFAEAAEHRRQRVCSLMVRNACSNGLKKQNEKAIADGTGDVAALTAQNEEIRLGLRQLNRENAAVVDEAKRDIEVQRKWDAFYALRSDEPPGV</sequence>
<feature type="region of interest" description="Disordered" evidence="1">
    <location>
        <begin position="1"/>
        <end position="22"/>
    </location>
</feature>
<comment type="caution">
    <text evidence="2">The sequence shown here is derived from an EMBL/GenBank/DDBJ whole genome shotgun (WGS) entry which is preliminary data.</text>
</comment>